<dbReference type="Proteomes" id="UP000789595">
    <property type="component" value="Unassembled WGS sequence"/>
</dbReference>
<feature type="compositionally biased region" description="Basic and acidic residues" evidence="1">
    <location>
        <begin position="69"/>
        <end position="84"/>
    </location>
</feature>
<gene>
    <name evidence="3" type="ORF">PECAL_3P17430</name>
</gene>
<dbReference type="EMBL" id="CAKKNE010000003">
    <property type="protein sequence ID" value="CAH0371791.1"/>
    <property type="molecule type" value="Genomic_DNA"/>
</dbReference>
<reference evidence="3" key="1">
    <citation type="submission" date="2021-11" db="EMBL/GenBank/DDBJ databases">
        <authorList>
            <consortium name="Genoscope - CEA"/>
            <person name="William W."/>
        </authorList>
    </citation>
    <scope>NUCLEOTIDE SEQUENCE</scope>
</reference>
<name>A0A8J2SPI8_9STRA</name>
<dbReference type="SMART" id="SM00879">
    <property type="entry name" value="Brix"/>
    <property type="match status" value="1"/>
</dbReference>
<proteinExistence type="predicted"/>
<sequence>MRAARRRSILLRTPSRIGACTLPVIAHSNTAAALDAVDAQASSSNTITAATMGRTRPTIGNKQQRAKIWAREKTQKREEKDKRKEQRRKKRSRQHDLLRDGGELGEGLEPALQPRTLENTREEEPTRVLEGDAEILRDEADDEFAAHEYREGFSGEPHPDFVPPKVLVTTRPRPSKELFRFVADLISVVPNAFFYPRRHFSVQDICRKGSEQNFSHVIVLSERAKKCNGLILSKLPHGPTAFFKVSNVQVSDSVPGAGRRTEHQPEILLNNFTTRLGRRVGRMLSSLFYSKPAFQGRQCVTFHNQRDYIFVRHHRYIFEERPVDKRKRKVIARLQELGPRFTLRLRWLQDGTFDTKFGAYEWLHRRKQMDVSRRKFHL</sequence>
<dbReference type="PROSITE" id="PS50833">
    <property type="entry name" value="BRIX"/>
    <property type="match status" value="1"/>
</dbReference>
<keyword evidence="4" id="KW-1185">Reference proteome</keyword>
<dbReference type="InterPro" id="IPR044281">
    <property type="entry name" value="IMP4/RPF1"/>
</dbReference>
<feature type="domain" description="Brix" evidence="2">
    <location>
        <begin position="164"/>
        <end position="354"/>
    </location>
</feature>
<evidence type="ECO:0000313" key="4">
    <source>
        <dbReference type="Proteomes" id="UP000789595"/>
    </source>
</evidence>
<dbReference type="InterPro" id="IPR007109">
    <property type="entry name" value="Brix"/>
</dbReference>
<dbReference type="Pfam" id="PF04427">
    <property type="entry name" value="Brix"/>
    <property type="match status" value="1"/>
</dbReference>
<dbReference type="GO" id="GO:0030687">
    <property type="term" value="C:preribosome, large subunit precursor"/>
    <property type="evidence" value="ECO:0007669"/>
    <property type="project" value="TreeGrafter"/>
</dbReference>
<dbReference type="GO" id="GO:0000460">
    <property type="term" value="P:maturation of 5.8S rRNA"/>
    <property type="evidence" value="ECO:0007669"/>
    <property type="project" value="TreeGrafter"/>
</dbReference>
<feature type="region of interest" description="Disordered" evidence="1">
    <location>
        <begin position="50"/>
        <end position="126"/>
    </location>
</feature>
<evidence type="ECO:0000313" key="3">
    <source>
        <dbReference type="EMBL" id="CAH0371791.1"/>
    </source>
</evidence>
<evidence type="ECO:0000259" key="2">
    <source>
        <dbReference type="PROSITE" id="PS50833"/>
    </source>
</evidence>
<dbReference type="PANTHER" id="PTHR22734">
    <property type="entry name" value="U3 SMALL NUCLEOLAR RIBONUCLEOPROTEIN PROTEIN IMP4"/>
    <property type="match status" value="1"/>
</dbReference>
<dbReference type="SUPFAM" id="SSF52954">
    <property type="entry name" value="Class II aaRS ABD-related"/>
    <property type="match status" value="1"/>
</dbReference>
<dbReference type="GO" id="GO:0000470">
    <property type="term" value="P:maturation of LSU-rRNA"/>
    <property type="evidence" value="ECO:0007669"/>
    <property type="project" value="TreeGrafter"/>
</dbReference>
<dbReference type="PANTHER" id="PTHR22734:SF3">
    <property type="entry name" value="RIBOSOME PRODUCTION FACTOR 1"/>
    <property type="match status" value="1"/>
</dbReference>
<comment type="caution">
    <text evidence="3">The sequence shown here is derived from an EMBL/GenBank/DDBJ whole genome shotgun (WGS) entry which is preliminary data.</text>
</comment>
<dbReference type="GO" id="GO:0005730">
    <property type="term" value="C:nucleolus"/>
    <property type="evidence" value="ECO:0007669"/>
    <property type="project" value="TreeGrafter"/>
</dbReference>
<dbReference type="AlphaFoldDB" id="A0A8J2SPI8"/>
<protein>
    <recommendedName>
        <fullName evidence="2">Brix domain-containing protein</fullName>
    </recommendedName>
</protein>
<accession>A0A8J2SPI8</accession>
<dbReference type="Gene3D" id="3.40.50.10480">
    <property type="entry name" value="Probable brix-domain ribosomal biogenesis protein"/>
    <property type="match status" value="1"/>
</dbReference>
<evidence type="ECO:0000256" key="1">
    <source>
        <dbReference type="SAM" id="MobiDB-lite"/>
    </source>
</evidence>
<organism evidence="3 4">
    <name type="scientific">Pelagomonas calceolata</name>
    <dbReference type="NCBI Taxonomy" id="35677"/>
    <lineage>
        <taxon>Eukaryota</taxon>
        <taxon>Sar</taxon>
        <taxon>Stramenopiles</taxon>
        <taxon>Ochrophyta</taxon>
        <taxon>Pelagophyceae</taxon>
        <taxon>Pelagomonadales</taxon>
        <taxon>Pelagomonadaceae</taxon>
        <taxon>Pelagomonas</taxon>
    </lineage>
</organism>
<dbReference type="OrthoDB" id="10253204at2759"/>
<dbReference type="GO" id="GO:0042134">
    <property type="term" value="F:rRNA primary transcript binding"/>
    <property type="evidence" value="ECO:0007669"/>
    <property type="project" value="InterPro"/>
</dbReference>